<protein>
    <submittedName>
        <fullName evidence="2">Uncharacterized protein</fullName>
    </submittedName>
</protein>
<dbReference type="EMBL" id="JAGKQM010000017">
    <property type="protein sequence ID" value="KAH0870544.1"/>
    <property type="molecule type" value="Genomic_DNA"/>
</dbReference>
<comment type="caution">
    <text evidence="2">The sequence shown here is derived from an EMBL/GenBank/DDBJ whole genome shotgun (WGS) entry which is preliminary data.</text>
</comment>
<keyword evidence="3" id="KW-1185">Reference proteome</keyword>
<evidence type="ECO:0000256" key="1">
    <source>
        <dbReference type="SAM" id="Phobius"/>
    </source>
</evidence>
<keyword evidence="1" id="KW-1133">Transmembrane helix</keyword>
<dbReference type="InterPro" id="IPR012340">
    <property type="entry name" value="NA-bd_OB-fold"/>
</dbReference>
<evidence type="ECO:0000313" key="2">
    <source>
        <dbReference type="EMBL" id="KAH0870544.1"/>
    </source>
</evidence>
<dbReference type="Gene3D" id="2.40.50.140">
    <property type="entry name" value="Nucleic acid-binding proteins"/>
    <property type="match status" value="1"/>
</dbReference>
<gene>
    <name evidence="2" type="ORF">HID58_077566</name>
</gene>
<sequence>MLRSRFARSIHFRKDSKKPSVDNNSMIAVNMDVAAMETDRWRSERREKDMDSHEEESWINDFQLHFSGKYEHRNTGKIPHRLGKLRVLVSACILCFLIIYSLYNLIYESMIVALSIHRIHQDPNCSYSSIHPIASRTGNLYLNSKNQDKKTELVPIGDLNTYISNSNEQAHVFVKLRCVSPDITGFIRVRPELAVDDRKDSDTFVVFNKELTKLIKQDATTLALEEMSGDGGQDLPRCLEDLAGKDYVFQIRITPCRFIPNQCTFTVSAISDDIFFAATKLKSLTGKVDKQQQQPATRLMRRRELWELTKHILPTLKTKKKLQTLMSMHIENVLTLLHECMFT</sequence>
<feature type="transmembrane region" description="Helical" evidence="1">
    <location>
        <begin position="87"/>
        <end position="106"/>
    </location>
</feature>
<organism evidence="2 3">
    <name type="scientific">Brassica napus</name>
    <name type="common">Rape</name>
    <dbReference type="NCBI Taxonomy" id="3708"/>
    <lineage>
        <taxon>Eukaryota</taxon>
        <taxon>Viridiplantae</taxon>
        <taxon>Streptophyta</taxon>
        <taxon>Embryophyta</taxon>
        <taxon>Tracheophyta</taxon>
        <taxon>Spermatophyta</taxon>
        <taxon>Magnoliopsida</taxon>
        <taxon>eudicotyledons</taxon>
        <taxon>Gunneridae</taxon>
        <taxon>Pentapetalae</taxon>
        <taxon>rosids</taxon>
        <taxon>malvids</taxon>
        <taxon>Brassicales</taxon>
        <taxon>Brassicaceae</taxon>
        <taxon>Brassiceae</taxon>
        <taxon>Brassica</taxon>
    </lineage>
</organism>
<evidence type="ECO:0000313" key="3">
    <source>
        <dbReference type="Proteomes" id="UP000824890"/>
    </source>
</evidence>
<keyword evidence="1" id="KW-0472">Membrane</keyword>
<reference evidence="2 3" key="1">
    <citation type="submission" date="2021-05" db="EMBL/GenBank/DDBJ databases">
        <title>Genome Assembly of Synthetic Allotetraploid Brassica napus Reveals Homoeologous Exchanges between Subgenomes.</title>
        <authorList>
            <person name="Davis J.T."/>
        </authorList>
    </citation>
    <scope>NUCLEOTIDE SEQUENCE [LARGE SCALE GENOMIC DNA]</scope>
    <source>
        <strain evidence="3">cv. Da-Ae</strain>
        <tissue evidence="2">Seedling</tissue>
    </source>
</reference>
<keyword evidence="1" id="KW-0812">Transmembrane</keyword>
<proteinExistence type="predicted"/>
<name>A0ABQ7YQQ7_BRANA</name>
<accession>A0ABQ7YQQ7</accession>
<dbReference type="Proteomes" id="UP000824890">
    <property type="component" value="Unassembled WGS sequence"/>
</dbReference>